<dbReference type="RefSeq" id="WP_068347024.1">
    <property type="nucleotide sequence ID" value="NZ_LQBQ01000023.1"/>
</dbReference>
<dbReference type="PANTHER" id="PTHR34040:SF2">
    <property type="entry name" value="FLAGELLAR BIOSYNTHETIC PROTEIN FLIQ"/>
    <property type="match status" value="1"/>
</dbReference>
<keyword evidence="8" id="KW-0969">Cilium</keyword>
<organism evidence="8 9">
    <name type="scientific">Ruegeria marisrubri</name>
    <dbReference type="NCBI Taxonomy" id="1685379"/>
    <lineage>
        <taxon>Bacteria</taxon>
        <taxon>Pseudomonadati</taxon>
        <taxon>Pseudomonadota</taxon>
        <taxon>Alphaproteobacteria</taxon>
        <taxon>Rhodobacterales</taxon>
        <taxon>Roseobacteraceae</taxon>
        <taxon>Ruegeria</taxon>
    </lineage>
</organism>
<dbReference type="Pfam" id="PF01313">
    <property type="entry name" value="Bac_export_3"/>
    <property type="match status" value="1"/>
</dbReference>
<evidence type="ECO:0000256" key="6">
    <source>
        <dbReference type="ARBA" id="ARBA00023136"/>
    </source>
</evidence>
<evidence type="ECO:0000313" key="8">
    <source>
        <dbReference type="EMBL" id="KUJ77969.1"/>
    </source>
</evidence>
<feature type="transmembrane region" description="Helical" evidence="7">
    <location>
        <begin position="56"/>
        <end position="87"/>
    </location>
</feature>
<keyword evidence="6 7" id="KW-0472">Membrane</keyword>
<feature type="transmembrane region" description="Helical" evidence="7">
    <location>
        <begin position="14"/>
        <end position="36"/>
    </location>
</feature>
<evidence type="ECO:0000256" key="7">
    <source>
        <dbReference type="SAM" id="Phobius"/>
    </source>
</evidence>
<comment type="caution">
    <text evidence="8">The sequence shown here is derived from an EMBL/GenBank/DDBJ whole genome shotgun (WGS) entry which is preliminary data.</text>
</comment>
<dbReference type="GO" id="GO:0009306">
    <property type="term" value="P:protein secretion"/>
    <property type="evidence" value="ECO:0007669"/>
    <property type="project" value="InterPro"/>
</dbReference>
<name>A0A0X3TQK2_9RHOB</name>
<evidence type="ECO:0000313" key="9">
    <source>
        <dbReference type="Proteomes" id="UP000053791"/>
    </source>
</evidence>
<dbReference type="Proteomes" id="UP000053791">
    <property type="component" value="Unassembled WGS sequence"/>
</dbReference>
<dbReference type="AlphaFoldDB" id="A0A0X3TQK2"/>
<sequence>MLGEGLFHDVLRQALWIAVIVSVPILASALIMGLAVGLLQALTSIQEMTLTFVPKLVAIVVVFWISMGFMTQTLATFFTTTIVPLIAGGR</sequence>
<evidence type="ECO:0000256" key="1">
    <source>
        <dbReference type="ARBA" id="ARBA00004651"/>
    </source>
</evidence>
<gene>
    <name evidence="8" type="ORF">AVO45_08330</name>
</gene>
<comment type="subcellular location">
    <subcellularLocation>
        <location evidence="1">Cell membrane</location>
        <topology evidence="1">Multi-pass membrane protein</topology>
    </subcellularLocation>
</comment>
<keyword evidence="5 7" id="KW-1133">Transmembrane helix</keyword>
<keyword evidence="8" id="KW-0282">Flagellum</keyword>
<reference evidence="8 9" key="1">
    <citation type="submission" date="2015-12" db="EMBL/GenBank/DDBJ databases">
        <authorList>
            <person name="Shamseldin A."/>
            <person name="Moawad H."/>
            <person name="Abd El-Rahim W.M."/>
            <person name="Sadowsky M.J."/>
        </authorList>
    </citation>
    <scope>NUCLEOTIDE SEQUENCE [LARGE SCALE GENOMIC DNA]</scope>
    <source>
        <strain evidence="8 9">ZGT118</strain>
    </source>
</reference>
<keyword evidence="4 7" id="KW-0812">Transmembrane</keyword>
<evidence type="ECO:0000256" key="3">
    <source>
        <dbReference type="ARBA" id="ARBA00022475"/>
    </source>
</evidence>
<keyword evidence="8" id="KW-0966">Cell projection</keyword>
<keyword evidence="3" id="KW-1003">Cell membrane</keyword>
<protein>
    <submittedName>
        <fullName evidence="8">Flagellar biosynthetic protein FliQ</fullName>
    </submittedName>
</protein>
<keyword evidence="9" id="KW-1185">Reference proteome</keyword>
<dbReference type="GO" id="GO:0005886">
    <property type="term" value="C:plasma membrane"/>
    <property type="evidence" value="ECO:0007669"/>
    <property type="project" value="UniProtKB-SubCell"/>
</dbReference>
<dbReference type="PIRSF" id="PIRSF004669">
    <property type="entry name" value="FliQ"/>
    <property type="match status" value="1"/>
</dbReference>
<dbReference type="PANTHER" id="PTHR34040">
    <property type="entry name" value="FLAGELLAR BIOSYNTHETIC PROTEIN FLIQ"/>
    <property type="match status" value="1"/>
</dbReference>
<dbReference type="InterPro" id="IPR002191">
    <property type="entry name" value="Bac_export_3"/>
</dbReference>
<dbReference type="OrthoDB" id="9806440at2"/>
<evidence type="ECO:0000256" key="5">
    <source>
        <dbReference type="ARBA" id="ARBA00022989"/>
    </source>
</evidence>
<proteinExistence type="inferred from homology"/>
<dbReference type="PRINTS" id="PR00952">
    <property type="entry name" value="TYPE3IMQPROT"/>
</dbReference>
<accession>A0A0X3TQK2</accession>
<comment type="similarity">
    <text evidence="2">Belongs to the FliQ/MopD/SpaQ family.</text>
</comment>
<evidence type="ECO:0000256" key="4">
    <source>
        <dbReference type="ARBA" id="ARBA00022692"/>
    </source>
</evidence>
<evidence type="ECO:0000256" key="2">
    <source>
        <dbReference type="ARBA" id="ARBA00006156"/>
    </source>
</evidence>
<dbReference type="STRING" id="1685379.AVO45_08330"/>
<dbReference type="EMBL" id="LQBQ01000023">
    <property type="protein sequence ID" value="KUJ77969.1"/>
    <property type="molecule type" value="Genomic_DNA"/>
</dbReference>